<dbReference type="SUPFAM" id="SSF53067">
    <property type="entry name" value="Actin-like ATPase domain"/>
    <property type="match status" value="1"/>
</dbReference>
<dbReference type="Proteomes" id="UP001165587">
    <property type="component" value="Unassembled WGS sequence"/>
</dbReference>
<proteinExistence type="inferred from homology"/>
<comment type="caution">
    <text evidence="3">The sequence shown here is derived from an EMBL/GenBank/DDBJ whole genome shotgun (WGS) entry which is preliminary data.</text>
</comment>
<accession>A0AA41XB38</accession>
<feature type="region of interest" description="Disordered" evidence="2">
    <location>
        <begin position="1"/>
        <end position="23"/>
    </location>
</feature>
<keyword evidence="4" id="KW-1185">Reference proteome</keyword>
<organism evidence="3 4">
    <name type="scientific">Herbiconiux oxytropis</name>
    <dbReference type="NCBI Taxonomy" id="2970915"/>
    <lineage>
        <taxon>Bacteria</taxon>
        <taxon>Bacillati</taxon>
        <taxon>Actinomycetota</taxon>
        <taxon>Actinomycetes</taxon>
        <taxon>Micrococcales</taxon>
        <taxon>Microbacteriaceae</taxon>
        <taxon>Herbiconiux</taxon>
    </lineage>
</organism>
<dbReference type="EMBL" id="JANLCK010000002">
    <property type="protein sequence ID" value="MCS5724917.1"/>
    <property type="molecule type" value="Genomic_DNA"/>
</dbReference>
<dbReference type="InterPro" id="IPR043129">
    <property type="entry name" value="ATPase_NBD"/>
</dbReference>
<dbReference type="InterPro" id="IPR000600">
    <property type="entry name" value="ROK"/>
</dbReference>
<reference evidence="3" key="1">
    <citation type="submission" date="2022-08" db="EMBL/GenBank/DDBJ databases">
        <authorList>
            <person name="Deng Y."/>
            <person name="Han X.-F."/>
            <person name="Zhang Y.-Q."/>
        </authorList>
    </citation>
    <scope>NUCLEOTIDE SEQUENCE</scope>
    <source>
        <strain evidence="3">CPCC 203407</strain>
    </source>
</reference>
<dbReference type="RefSeq" id="WP_259525392.1">
    <property type="nucleotide sequence ID" value="NZ_JANLCK010000002.1"/>
</dbReference>
<protein>
    <submittedName>
        <fullName evidence="3">ROK family protein</fullName>
    </submittedName>
</protein>
<comment type="similarity">
    <text evidence="1">Belongs to the ROK (NagC/XylR) family.</text>
</comment>
<sequence>MTSTTQHSGRREGAGRGAPPVRDHVIGVDLGGTKIRAGIATATGDLLAEKRIETSADGSEAVEQIHALAVELCETAGITLDRVLATGVGGAGVPDAEGTSFDLAPNLTALGGVPFSTRLATLLGHPVVIENDVNVSAVGELVAGLGRGLTDFVFISVGTGIGMGVIANGVLLRGARGAAGEIGFLPLGADPLDPASHVRGALEEVTAGDAVSGRFLLAPNPSPRSNAGAGISAEEVFALAASGDAQAVDAVDEEARWLAAGIAAVTAVLDPELVILGGGIGARPDLVPRVTSWLARYGQPHVPVRISQLGPLAPVIGAAEIARHAAAAAAERGLSR</sequence>
<dbReference type="PANTHER" id="PTHR18964:SF173">
    <property type="entry name" value="GLUCOKINASE"/>
    <property type="match status" value="1"/>
</dbReference>
<gene>
    <name evidence="3" type="ORF">N1028_03310</name>
</gene>
<evidence type="ECO:0000313" key="4">
    <source>
        <dbReference type="Proteomes" id="UP001165587"/>
    </source>
</evidence>
<dbReference type="Pfam" id="PF00480">
    <property type="entry name" value="ROK"/>
    <property type="match status" value="1"/>
</dbReference>
<dbReference type="Gene3D" id="3.30.420.40">
    <property type="match status" value="2"/>
</dbReference>
<name>A0AA41XB38_9MICO</name>
<evidence type="ECO:0000256" key="2">
    <source>
        <dbReference type="SAM" id="MobiDB-lite"/>
    </source>
</evidence>
<evidence type="ECO:0000256" key="1">
    <source>
        <dbReference type="ARBA" id="ARBA00006479"/>
    </source>
</evidence>
<evidence type="ECO:0000313" key="3">
    <source>
        <dbReference type="EMBL" id="MCS5724917.1"/>
    </source>
</evidence>
<dbReference type="AlphaFoldDB" id="A0AA41XB38"/>
<dbReference type="PANTHER" id="PTHR18964">
    <property type="entry name" value="ROK (REPRESSOR, ORF, KINASE) FAMILY"/>
    <property type="match status" value="1"/>
</dbReference>